<accession>A0A160PHY9</accession>
<proteinExistence type="predicted"/>
<organism evidence="4 5">
    <name type="scientific">Methylorubrum populi</name>
    <dbReference type="NCBI Taxonomy" id="223967"/>
    <lineage>
        <taxon>Bacteria</taxon>
        <taxon>Pseudomonadati</taxon>
        <taxon>Pseudomonadota</taxon>
        <taxon>Alphaproteobacteria</taxon>
        <taxon>Hyphomicrobiales</taxon>
        <taxon>Methylobacteriaceae</taxon>
        <taxon>Methylorubrum</taxon>
    </lineage>
</organism>
<name>A0A160PHY9_9HYPH</name>
<gene>
    <name evidence="4" type="ORF">MPPM_3909</name>
</gene>
<dbReference type="PANTHER" id="PTHR30349:SF88">
    <property type="entry name" value="BLL1584 PROTEIN"/>
    <property type="match status" value="1"/>
</dbReference>
<evidence type="ECO:0000259" key="3">
    <source>
        <dbReference type="PROSITE" id="PS51898"/>
    </source>
</evidence>
<dbReference type="RefSeq" id="WP_157914212.1">
    <property type="nucleotide sequence ID" value="NZ_AP014809.1"/>
</dbReference>
<dbReference type="GO" id="GO:0003677">
    <property type="term" value="F:DNA binding"/>
    <property type="evidence" value="ECO:0007669"/>
    <property type="project" value="InterPro"/>
</dbReference>
<dbReference type="Proteomes" id="UP000218288">
    <property type="component" value="Chromosome"/>
</dbReference>
<dbReference type="InterPro" id="IPR013762">
    <property type="entry name" value="Integrase-like_cat_sf"/>
</dbReference>
<dbReference type="GO" id="GO:0015074">
    <property type="term" value="P:DNA integration"/>
    <property type="evidence" value="ECO:0007669"/>
    <property type="project" value="UniProtKB-KW"/>
</dbReference>
<dbReference type="OrthoDB" id="9808346at2"/>
<protein>
    <submittedName>
        <fullName evidence="4">Integrase family protein</fullName>
    </submittedName>
</protein>
<feature type="domain" description="Tyr recombinase" evidence="3">
    <location>
        <begin position="168"/>
        <end position="369"/>
    </location>
</feature>
<dbReference type="AlphaFoldDB" id="A0A160PHY9"/>
<dbReference type="PANTHER" id="PTHR30349">
    <property type="entry name" value="PHAGE INTEGRASE-RELATED"/>
    <property type="match status" value="1"/>
</dbReference>
<evidence type="ECO:0000313" key="4">
    <source>
        <dbReference type="EMBL" id="BAU92514.1"/>
    </source>
</evidence>
<evidence type="ECO:0000313" key="5">
    <source>
        <dbReference type="Proteomes" id="UP000218288"/>
    </source>
</evidence>
<dbReference type="SUPFAM" id="SSF56349">
    <property type="entry name" value="DNA breaking-rejoining enzymes"/>
    <property type="match status" value="1"/>
</dbReference>
<dbReference type="InterPro" id="IPR050090">
    <property type="entry name" value="Tyrosine_recombinase_XerCD"/>
</dbReference>
<dbReference type="EMBL" id="AP014809">
    <property type="protein sequence ID" value="BAU92514.1"/>
    <property type="molecule type" value="Genomic_DNA"/>
</dbReference>
<keyword evidence="2" id="KW-0233">DNA recombination</keyword>
<dbReference type="InterPro" id="IPR002104">
    <property type="entry name" value="Integrase_catalytic"/>
</dbReference>
<evidence type="ECO:0000256" key="2">
    <source>
        <dbReference type="ARBA" id="ARBA00023172"/>
    </source>
</evidence>
<keyword evidence="1" id="KW-0229">DNA integration</keyword>
<dbReference type="Gene3D" id="1.10.443.10">
    <property type="entry name" value="Intergrase catalytic core"/>
    <property type="match status" value="1"/>
</dbReference>
<reference evidence="4 5" key="1">
    <citation type="journal article" date="2016" name="Genome Announc.">
        <title>Complete Genome Sequence of Methylobacterium populi P-1M, Isolated from Pink-Pigmented Household Biofilm.</title>
        <authorList>
            <person name="Morohoshi T."/>
            <person name="Ikeda T."/>
        </authorList>
    </citation>
    <scope>NUCLEOTIDE SEQUENCE [LARGE SCALE GENOMIC DNA]</scope>
    <source>
        <strain evidence="4 5">P-1M</strain>
    </source>
</reference>
<dbReference type="InterPro" id="IPR011010">
    <property type="entry name" value="DNA_brk_join_enz"/>
</dbReference>
<dbReference type="GO" id="GO:0006310">
    <property type="term" value="P:DNA recombination"/>
    <property type="evidence" value="ECO:0007669"/>
    <property type="project" value="UniProtKB-KW"/>
</dbReference>
<sequence length="381" mass="42357">MPRAAKGPRLYLVAARRNAEGRIVTASRWVIRDGAKMLSTGCSESDVAGAHQALADYLRAAHRPARSQRGLDDISLADVLNIYATDHVAQHPDRHRIAQRLNRLLDWWGPKTLAQVTGATCRAYATHRGNAGGARRDLQDLSAAIGHHHREGYHREIVKVALPKRGEARDRWLSRSEVARLVWTMWRAREGSRADGKAGNTTEGRHTMHHLARFVLLAYSTASRPGAVLTASWEAAAGRSYIDLDKGVFYRLREGARETNKRQPPVRLPRSILAHLRRWRRLTNSESGFVVEWRGQPVSRVKVGFANAVKLAGLGEGVSPHTLRHSAVTHLMQQGVPTWEVAGFAGMGEAVLRRHYAHHHPDHMGAAVSAMGATQKRYRLA</sequence>
<evidence type="ECO:0000256" key="1">
    <source>
        <dbReference type="ARBA" id="ARBA00022908"/>
    </source>
</evidence>
<dbReference type="PROSITE" id="PS51898">
    <property type="entry name" value="TYR_RECOMBINASE"/>
    <property type="match status" value="1"/>
</dbReference>
<dbReference type="Pfam" id="PF00589">
    <property type="entry name" value="Phage_integrase"/>
    <property type="match status" value="1"/>
</dbReference>